<dbReference type="RefSeq" id="WP_108956821.1">
    <property type="nucleotide sequence ID" value="NZ_BEVZ01000009.1"/>
</dbReference>
<dbReference type="Gene3D" id="1.20.5.3310">
    <property type="match status" value="1"/>
</dbReference>
<sequence length="99" mass="10033">MLGLSELAVVLVVVIAVLSAKRLPDLVRSAGKSARILKAEARAMKEEEKQDPPVGAEGAESAAPPRTAPAELSTPPPGPAGEPGGAPRQTVRPTPPSAP</sequence>
<feature type="compositionally biased region" description="Basic and acidic residues" evidence="8">
    <location>
        <begin position="41"/>
        <end position="51"/>
    </location>
</feature>
<evidence type="ECO:0000256" key="5">
    <source>
        <dbReference type="ARBA" id="ARBA00022989"/>
    </source>
</evidence>
<gene>
    <name evidence="9" type="ORF">AB0E65_18955</name>
</gene>
<comment type="subcellular location">
    <subcellularLocation>
        <location evidence="1">Membrane</location>
        <topology evidence="1">Single-pass membrane protein</topology>
    </subcellularLocation>
</comment>
<organism evidence="9 10">
    <name type="scientific">Streptomyces fragilis</name>
    <dbReference type="NCBI Taxonomy" id="67301"/>
    <lineage>
        <taxon>Bacteria</taxon>
        <taxon>Bacillati</taxon>
        <taxon>Actinomycetota</taxon>
        <taxon>Actinomycetes</taxon>
        <taxon>Kitasatosporales</taxon>
        <taxon>Streptomycetaceae</taxon>
        <taxon>Streptomyces</taxon>
    </lineage>
</organism>
<protein>
    <submittedName>
        <fullName evidence="9">Twin-arginine translocase TatA/TatE family subunit</fullName>
    </submittedName>
</protein>
<evidence type="ECO:0000256" key="7">
    <source>
        <dbReference type="ARBA" id="ARBA00023136"/>
    </source>
</evidence>
<evidence type="ECO:0000256" key="1">
    <source>
        <dbReference type="ARBA" id="ARBA00004167"/>
    </source>
</evidence>
<evidence type="ECO:0000313" key="10">
    <source>
        <dbReference type="Proteomes" id="UP001550850"/>
    </source>
</evidence>
<accession>A0ABV2YL89</accession>
<proteinExistence type="predicted"/>
<dbReference type="EMBL" id="JBEZUR010000030">
    <property type="protein sequence ID" value="MEU3556266.1"/>
    <property type="molecule type" value="Genomic_DNA"/>
</dbReference>
<keyword evidence="3" id="KW-0812">Transmembrane</keyword>
<evidence type="ECO:0000313" key="9">
    <source>
        <dbReference type="EMBL" id="MEU3556266.1"/>
    </source>
</evidence>
<evidence type="ECO:0000256" key="2">
    <source>
        <dbReference type="ARBA" id="ARBA00022448"/>
    </source>
</evidence>
<keyword evidence="10" id="KW-1185">Reference proteome</keyword>
<feature type="region of interest" description="Disordered" evidence="8">
    <location>
        <begin position="41"/>
        <end position="99"/>
    </location>
</feature>
<keyword evidence="4" id="KW-0653">Protein transport</keyword>
<keyword evidence="6" id="KW-0811">Translocation</keyword>
<comment type="caution">
    <text evidence="9">The sequence shown here is derived from an EMBL/GenBank/DDBJ whole genome shotgun (WGS) entry which is preliminary data.</text>
</comment>
<evidence type="ECO:0000256" key="8">
    <source>
        <dbReference type="SAM" id="MobiDB-lite"/>
    </source>
</evidence>
<evidence type="ECO:0000256" key="6">
    <source>
        <dbReference type="ARBA" id="ARBA00023010"/>
    </source>
</evidence>
<evidence type="ECO:0000256" key="3">
    <source>
        <dbReference type="ARBA" id="ARBA00022692"/>
    </source>
</evidence>
<dbReference type="Proteomes" id="UP001550850">
    <property type="component" value="Unassembled WGS sequence"/>
</dbReference>
<reference evidence="9 10" key="1">
    <citation type="submission" date="2024-06" db="EMBL/GenBank/DDBJ databases">
        <title>The Natural Products Discovery Center: Release of the First 8490 Sequenced Strains for Exploring Actinobacteria Biosynthetic Diversity.</title>
        <authorList>
            <person name="Kalkreuter E."/>
            <person name="Kautsar S.A."/>
            <person name="Yang D."/>
            <person name="Bader C.D."/>
            <person name="Teijaro C.N."/>
            <person name="Fluegel L."/>
            <person name="Davis C.M."/>
            <person name="Simpson J.R."/>
            <person name="Lauterbach L."/>
            <person name="Steele A.D."/>
            <person name="Gui C."/>
            <person name="Meng S."/>
            <person name="Li G."/>
            <person name="Viehrig K."/>
            <person name="Ye F."/>
            <person name="Su P."/>
            <person name="Kiefer A.F."/>
            <person name="Nichols A."/>
            <person name="Cepeda A.J."/>
            <person name="Yan W."/>
            <person name="Fan B."/>
            <person name="Jiang Y."/>
            <person name="Adhikari A."/>
            <person name="Zheng C.-J."/>
            <person name="Schuster L."/>
            <person name="Cowan T.M."/>
            <person name="Smanski M.J."/>
            <person name="Chevrette M.G."/>
            <person name="De Carvalho L.P.S."/>
            <person name="Shen B."/>
        </authorList>
    </citation>
    <scope>NUCLEOTIDE SEQUENCE [LARGE SCALE GENOMIC DNA]</scope>
    <source>
        <strain evidence="9 10">NPDC038104</strain>
    </source>
</reference>
<keyword evidence="2" id="KW-0813">Transport</keyword>
<dbReference type="Pfam" id="PF02416">
    <property type="entry name" value="TatA_B_E"/>
    <property type="match status" value="1"/>
</dbReference>
<name>A0ABV2YL89_9ACTN</name>
<keyword evidence="7" id="KW-0472">Membrane</keyword>
<dbReference type="InterPro" id="IPR003369">
    <property type="entry name" value="TatA/B/E"/>
</dbReference>
<keyword evidence="5" id="KW-1133">Transmembrane helix</keyword>
<evidence type="ECO:0000256" key="4">
    <source>
        <dbReference type="ARBA" id="ARBA00022927"/>
    </source>
</evidence>